<name>A0ABY7TPY6_9SPHN</name>
<accession>A0ABY7TPY6</accession>
<protein>
    <submittedName>
        <fullName evidence="3">Uncharacterized protein</fullName>
    </submittedName>
</protein>
<gene>
    <name evidence="3" type="ORF">PQ455_01385</name>
</gene>
<organism evidence="3 4">
    <name type="scientific">Sphingomonas naphthae</name>
    <dbReference type="NCBI Taxonomy" id="1813468"/>
    <lineage>
        <taxon>Bacteria</taxon>
        <taxon>Pseudomonadati</taxon>
        <taxon>Pseudomonadota</taxon>
        <taxon>Alphaproteobacteria</taxon>
        <taxon>Sphingomonadales</taxon>
        <taxon>Sphingomonadaceae</taxon>
        <taxon>Sphingomonas</taxon>
    </lineage>
</organism>
<reference evidence="3 4" key="1">
    <citation type="submission" date="2023-02" db="EMBL/GenBank/DDBJ databases">
        <title>Genome sequence of Sphingomonas naphthae.</title>
        <authorList>
            <person name="Kim S."/>
            <person name="Heo J."/>
            <person name="Kwon S.-W."/>
        </authorList>
    </citation>
    <scope>NUCLEOTIDE SEQUENCE [LARGE SCALE GENOMIC DNA]</scope>
    <source>
        <strain evidence="3 4">KACC 18716</strain>
    </source>
</reference>
<feature type="signal peptide" evidence="2">
    <location>
        <begin position="1"/>
        <end position="23"/>
    </location>
</feature>
<keyword evidence="4" id="KW-1185">Reference proteome</keyword>
<feature type="compositionally biased region" description="Polar residues" evidence="1">
    <location>
        <begin position="60"/>
        <end position="73"/>
    </location>
</feature>
<feature type="region of interest" description="Disordered" evidence="1">
    <location>
        <begin position="47"/>
        <end position="73"/>
    </location>
</feature>
<dbReference type="EMBL" id="CP117411">
    <property type="protein sequence ID" value="WCT73914.1"/>
    <property type="molecule type" value="Genomic_DNA"/>
</dbReference>
<evidence type="ECO:0000313" key="3">
    <source>
        <dbReference type="EMBL" id="WCT73914.1"/>
    </source>
</evidence>
<evidence type="ECO:0000256" key="2">
    <source>
        <dbReference type="SAM" id="SignalP"/>
    </source>
</evidence>
<keyword evidence="2" id="KW-0732">Signal</keyword>
<feature type="chain" id="PRO_5046880673" evidence="2">
    <location>
        <begin position="24"/>
        <end position="440"/>
    </location>
</feature>
<dbReference type="RefSeq" id="WP_273688540.1">
    <property type="nucleotide sequence ID" value="NZ_CP117411.1"/>
</dbReference>
<dbReference type="Proteomes" id="UP001220395">
    <property type="component" value="Chromosome"/>
</dbReference>
<evidence type="ECO:0000313" key="4">
    <source>
        <dbReference type="Proteomes" id="UP001220395"/>
    </source>
</evidence>
<proteinExistence type="predicted"/>
<sequence>MRDFLVRGFLAAMALCLCGPLSAQETITAPAGFVPKQAQVFAGPDGKAKTVSAADPLPVSTPSNGTTAAPGSDATNAQAVQGVTNGKPVAVGGQAANGAAAVGNPNVVAGTDSGGVTRTLRTSATGAISVNPEFGQFNVASPIQGGTTATTTLFPSGGIVGPQARTSGQWVNWQMSTTGAGATFLTDSVGTLLAINSATGDAQANSYNSLFVSGRGQVYNGSSWDRQRDVTSASGAVGTGLLGAGVLGYASNVAPTATTAGNYIRAWYRLNGSPTATLVAPSGNDITASGWPVDGSSISFTGVFGVSYPVLLAPDGISTVRQRGDTNGLYVKMAGLNGTGGRLNNAALAASATYTSTAIAQPGNASYFGCTFLADASGGTAYVDMSHDGSFWIIAAGAAVTAGATLDLNVRVRAANYRCRFANGANALAALHVYSSFTGD</sequence>
<evidence type="ECO:0000256" key="1">
    <source>
        <dbReference type="SAM" id="MobiDB-lite"/>
    </source>
</evidence>